<comment type="caution">
    <text evidence="6">The sequence shown here is derived from an EMBL/GenBank/DDBJ whole genome shotgun (WGS) entry which is preliminary data.</text>
</comment>
<dbReference type="SUPFAM" id="SSF50494">
    <property type="entry name" value="Trypsin-like serine proteases"/>
    <property type="match status" value="1"/>
</dbReference>
<proteinExistence type="inferred from homology"/>
<feature type="signal peptide" evidence="4">
    <location>
        <begin position="1"/>
        <end position="35"/>
    </location>
</feature>
<dbReference type="PANTHER" id="PTHR24276:SF98">
    <property type="entry name" value="FI18310P1-RELATED"/>
    <property type="match status" value="1"/>
</dbReference>
<dbReference type="Proteomes" id="UP000289411">
    <property type="component" value="Unassembled WGS sequence"/>
</dbReference>
<dbReference type="InterPro" id="IPR009003">
    <property type="entry name" value="Peptidase_S1_PA"/>
</dbReference>
<organism evidence="6 7">
    <name type="scientific">Lichenibacterium ramalinae</name>
    <dbReference type="NCBI Taxonomy" id="2316527"/>
    <lineage>
        <taxon>Bacteria</taxon>
        <taxon>Pseudomonadati</taxon>
        <taxon>Pseudomonadota</taxon>
        <taxon>Alphaproteobacteria</taxon>
        <taxon>Hyphomicrobiales</taxon>
        <taxon>Lichenihabitantaceae</taxon>
        <taxon>Lichenibacterium</taxon>
    </lineage>
</organism>
<evidence type="ECO:0000256" key="3">
    <source>
        <dbReference type="RuleBase" id="RU363034"/>
    </source>
</evidence>
<keyword evidence="2" id="KW-1015">Disulfide bond</keyword>
<dbReference type="GO" id="GO:0006508">
    <property type="term" value="P:proteolysis"/>
    <property type="evidence" value="ECO:0007669"/>
    <property type="project" value="UniProtKB-KW"/>
</dbReference>
<dbReference type="AlphaFoldDB" id="A0A4Q2RDG1"/>
<keyword evidence="7" id="KW-1185">Reference proteome</keyword>
<dbReference type="SMART" id="SM00020">
    <property type="entry name" value="Tryp_SPc"/>
    <property type="match status" value="1"/>
</dbReference>
<keyword evidence="3" id="KW-0378">Hydrolase</keyword>
<evidence type="ECO:0000256" key="2">
    <source>
        <dbReference type="ARBA" id="ARBA00023157"/>
    </source>
</evidence>
<dbReference type="InterPro" id="IPR043504">
    <property type="entry name" value="Peptidase_S1_PA_chymotrypsin"/>
</dbReference>
<keyword evidence="3" id="KW-0645">Protease</keyword>
<accession>A0A4Q2RDG1</accession>
<keyword evidence="4" id="KW-0732">Signal</keyword>
<dbReference type="PROSITE" id="PS00134">
    <property type="entry name" value="TRYPSIN_HIS"/>
    <property type="match status" value="1"/>
</dbReference>
<evidence type="ECO:0000313" key="6">
    <source>
        <dbReference type="EMBL" id="RYB04939.1"/>
    </source>
</evidence>
<dbReference type="InterPro" id="IPR001254">
    <property type="entry name" value="Trypsin_dom"/>
</dbReference>
<dbReference type="Pfam" id="PF00089">
    <property type="entry name" value="Trypsin"/>
    <property type="match status" value="1"/>
</dbReference>
<keyword evidence="3" id="KW-0720">Serine protease</keyword>
<dbReference type="Gene3D" id="2.40.10.10">
    <property type="entry name" value="Trypsin-like serine proteases"/>
    <property type="match status" value="1"/>
</dbReference>
<evidence type="ECO:0000259" key="5">
    <source>
        <dbReference type="PROSITE" id="PS50240"/>
    </source>
</evidence>
<evidence type="ECO:0000313" key="7">
    <source>
        <dbReference type="Proteomes" id="UP000289411"/>
    </source>
</evidence>
<comment type="similarity">
    <text evidence="1">Belongs to the peptidase S1 family.</text>
</comment>
<dbReference type="InterPro" id="IPR001314">
    <property type="entry name" value="Peptidase_S1A"/>
</dbReference>
<evidence type="ECO:0000256" key="4">
    <source>
        <dbReference type="SAM" id="SignalP"/>
    </source>
</evidence>
<dbReference type="PRINTS" id="PR00722">
    <property type="entry name" value="CHYMOTRYPSIN"/>
</dbReference>
<dbReference type="InterPro" id="IPR018114">
    <property type="entry name" value="TRYPSIN_HIS"/>
</dbReference>
<dbReference type="PANTHER" id="PTHR24276">
    <property type="entry name" value="POLYSERASE-RELATED"/>
    <property type="match status" value="1"/>
</dbReference>
<protein>
    <submittedName>
        <fullName evidence="6">S1 family peptidase</fullName>
    </submittedName>
</protein>
<dbReference type="GO" id="GO:0004252">
    <property type="term" value="F:serine-type endopeptidase activity"/>
    <property type="evidence" value="ECO:0007669"/>
    <property type="project" value="InterPro"/>
</dbReference>
<sequence length="263" mass="26383">MARTPRAAAARARPRRRCGPRSALVGAALAFPALAGPAAAVVGPARDASPEVAASLVMVLQRQGAAAGFCTGIVLGPRAVLTAAHCVPPGADLRVHFKDDGGAPVLLPVAAVRRHPGYRAEAIAKRERSIDLAVVVTAEPLPARFRPAVLAPEAAHGVGDAFGVAGFGLAREGEAATSGRLREADVALRAPLSAVLAWAVDPAGRGAGACTGDSGGPLLDRSGAVAALTLWSAGTGSRRCGSLTQALWLAPYAAWIASAAGEP</sequence>
<dbReference type="OrthoDB" id="267336at2"/>
<dbReference type="InterPro" id="IPR050430">
    <property type="entry name" value="Peptidase_S1"/>
</dbReference>
<gene>
    <name evidence="6" type="ORF">D3272_10710</name>
</gene>
<feature type="domain" description="Peptidase S1" evidence="5">
    <location>
        <begin position="41"/>
        <end position="261"/>
    </location>
</feature>
<name>A0A4Q2RDG1_9HYPH</name>
<dbReference type="PROSITE" id="PS50240">
    <property type="entry name" value="TRYPSIN_DOM"/>
    <property type="match status" value="1"/>
</dbReference>
<reference evidence="6 7" key="2">
    <citation type="submission" date="2019-02" db="EMBL/GenBank/DDBJ databases">
        <title>'Lichenibacterium ramalinii' gen. nov. sp. nov., 'Lichenibacterium minor' gen. nov. sp. nov.</title>
        <authorList>
            <person name="Pankratov T."/>
        </authorList>
    </citation>
    <scope>NUCLEOTIDE SEQUENCE [LARGE SCALE GENOMIC DNA]</scope>
    <source>
        <strain evidence="6 7">RmlP001</strain>
    </source>
</reference>
<feature type="chain" id="PRO_5020995910" evidence="4">
    <location>
        <begin position="36"/>
        <end position="263"/>
    </location>
</feature>
<evidence type="ECO:0000256" key="1">
    <source>
        <dbReference type="ARBA" id="ARBA00007664"/>
    </source>
</evidence>
<reference evidence="6 7" key="1">
    <citation type="submission" date="2018-09" db="EMBL/GenBank/DDBJ databases">
        <authorList>
            <person name="Grouzdev D.S."/>
            <person name="Krutkina M.S."/>
        </authorList>
    </citation>
    <scope>NUCLEOTIDE SEQUENCE [LARGE SCALE GENOMIC DNA]</scope>
    <source>
        <strain evidence="6 7">RmlP001</strain>
    </source>
</reference>
<dbReference type="InterPro" id="IPR033116">
    <property type="entry name" value="TRYPSIN_SER"/>
</dbReference>
<dbReference type="RefSeq" id="WP_129219171.1">
    <property type="nucleotide sequence ID" value="NZ_QYBC01000008.1"/>
</dbReference>
<dbReference type="EMBL" id="QYBC01000008">
    <property type="protein sequence ID" value="RYB04939.1"/>
    <property type="molecule type" value="Genomic_DNA"/>
</dbReference>
<dbReference type="PROSITE" id="PS00135">
    <property type="entry name" value="TRYPSIN_SER"/>
    <property type="match status" value="1"/>
</dbReference>